<dbReference type="InterPro" id="IPR000983">
    <property type="entry name" value="Bac_GSPG_pilin"/>
</dbReference>
<dbReference type="GO" id="GO:0015628">
    <property type="term" value="P:protein secretion by the type II secretion system"/>
    <property type="evidence" value="ECO:0007669"/>
    <property type="project" value="InterPro"/>
</dbReference>
<keyword evidence="4 6" id="KW-1133">Transmembrane helix</keyword>
<dbReference type="SUPFAM" id="SSF54523">
    <property type="entry name" value="Pili subunits"/>
    <property type="match status" value="1"/>
</dbReference>
<evidence type="ECO:0000313" key="8">
    <source>
        <dbReference type="Proteomes" id="UP000033901"/>
    </source>
</evidence>
<dbReference type="NCBIfam" id="TIGR02532">
    <property type="entry name" value="IV_pilin_GFxxxE"/>
    <property type="match status" value="1"/>
</dbReference>
<dbReference type="EMBL" id="LCIZ01000039">
    <property type="protein sequence ID" value="KKT65739.1"/>
    <property type="molecule type" value="Genomic_DNA"/>
</dbReference>
<dbReference type="PANTHER" id="PTHR30093:SF44">
    <property type="entry name" value="TYPE II SECRETION SYSTEM CORE PROTEIN G"/>
    <property type="match status" value="1"/>
</dbReference>
<reference evidence="7 8" key="1">
    <citation type="journal article" date="2015" name="Nature">
        <title>rRNA introns, odd ribosomes, and small enigmatic genomes across a large radiation of phyla.</title>
        <authorList>
            <person name="Brown C.T."/>
            <person name="Hug L.A."/>
            <person name="Thomas B.C."/>
            <person name="Sharon I."/>
            <person name="Castelle C.J."/>
            <person name="Singh A."/>
            <person name="Wilkins M.J."/>
            <person name="Williams K.H."/>
            <person name="Banfield J.F."/>
        </authorList>
    </citation>
    <scope>NUCLEOTIDE SEQUENCE [LARGE SCALE GENOMIC DNA]</scope>
</reference>
<evidence type="ECO:0000256" key="3">
    <source>
        <dbReference type="ARBA" id="ARBA00022692"/>
    </source>
</evidence>
<evidence type="ECO:0000256" key="1">
    <source>
        <dbReference type="ARBA" id="ARBA00004167"/>
    </source>
</evidence>
<evidence type="ECO:0000256" key="5">
    <source>
        <dbReference type="ARBA" id="ARBA00023136"/>
    </source>
</evidence>
<sequence>MKIVNCKLKINLKGFTLIELLVVITIIGILAGIALVSYGGAQERSRDSRRKQDLKTIKDALSLAKQDTPGEYTYPSCDDTSTCPVISDTNTNPPLAPTYIKSVPKDPKTGSSYFDYRYYPLDSTGVMCHASGSPCVKFKLITCLENKNDPQKDPNDSAHILCSVYGGPGAGYILYSD</sequence>
<dbReference type="GO" id="GO:0015627">
    <property type="term" value="C:type II protein secretion system complex"/>
    <property type="evidence" value="ECO:0007669"/>
    <property type="project" value="InterPro"/>
</dbReference>
<dbReference type="Pfam" id="PF07963">
    <property type="entry name" value="N_methyl"/>
    <property type="match status" value="1"/>
</dbReference>
<accession>A0A0G1M1A5</accession>
<comment type="subcellular location">
    <subcellularLocation>
        <location evidence="1">Membrane</location>
        <topology evidence="1">Single-pass membrane protein</topology>
    </subcellularLocation>
</comment>
<dbReference type="PRINTS" id="PR00813">
    <property type="entry name" value="BCTERIALGSPG"/>
</dbReference>
<evidence type="ECO:0000313" key="7">
    <source>
        <dbReference type="EMBL" id="KKT65739.1"/>
    </source>
</evidence>
<organism evidence="7 8">
    <name type="scientific">Candidatus Curtissbacteria bacterium GW2011_GWC1_44_33</name>
    <dbReference type="NCBI Taxonomy" id="1618413"/>
    <lineage>
        <taxon>Bacteria</taxon>
        <taxon>Candidatus Curtissiibacteriota</taxon>
    </lineage>
</organism>
<dbReference type="Proteomes" id="UP000033901">
    <property type="component" value="Unassembled WGS sequence"/>
</dbReference>
<dbReference type="GO" id="GO:0016020">
    <property type="term" value="C:membrane"/>
    <property type="evidence" value="ECO:0007669"/>
    <property type="project" value="UniProtKB-SubCell"/>
</dbReference>
<protein>
    <recommendedName>
        <fullName evidence="9">General secretion pathway protein G</fullName>
    </recommendedName>
</protein>
<keyword evidence="3 6" id="KW-0812">Transmembrane</keyword>
<name>A0A0G1M1A5_9BACT</name>
<comment type="caution">
    <text evidence="7">The sequence shown here is derived from an EMBL/GenBank/DDBJ whole genome shotgun (WGS) entry which is preliminary data.</text>
</comment>
<evidence type="ECO:0000256" key="6">
    <source>
        <dbReference type="SAM" id="Phobius"/>
    </source>
</evidence>
<evidence type="ECO:0008006" key="9">
    <source>
        <dbReference type="Google" id="ProtNLM"/>
    </source>
</evidence>
<gene>
    <name evidence="7" type="ORF">UW61_C0039G0003</name>
</gene>
<keyword evidence="2" id="KW-0488">Methylation</keyword>
<dbReference type="PANTHER" id="PTHR30093">
    <property type="entry name" value="GENERAL SECRETION PATHWAY PROTEIN G"/>
    <property type="match status" value="1"/>
</dbReference>
<evidence type="ECO:0000256" key="4">
    <source>
        <dbReference type="ARBA" id="ARBA00022989"/>
    </source>
</evidence>
<evidence type="ECO:0000256" key="2">
    <source>
        <dbReference type="ARBA" id="ARBA00022481"/>
    </source>
</evidence>
<feature type="transmembrane region" description="Helical" evidence="6">
    <location>
        <begin position="20"/>
        <end position="41"/>
    </location>
</feature>
<dbReference type="Gene3D" id="3.30.700.10">
    <property type="entry name" value="Glycoprotein, Type 4 Pilin"/>
    <property type="match status" value="1"/>
</dbReference>
<proteinExistence type="predicted"/>
<keyword evidence="5 6" id="KW-0472">Membrane</keyword>
<dbReference type="PROSITE" id="PS00409">
    <property type="entry name" value="PROKAR_NTER_METHYL"/>
    <property type="match status" value="1"/>
</dbReference>
<dbReference type="AlphaFoldDB" id="A0A0G1M1A5"/>
<dbReference type="InterPro" id="IPR012902">
    <property type="entry name" value="N_methyl_site"/>
</dbReference>
<dbReference type="InterPro" id="IPR045584">
    <property type="entry name" value="Pilin-like"/>
</dbReference>